<sequence>MINSSRMLASEQFSSGLELQLMTPGTISSGLAQNPSSSTAYVPPTKKYWDILFQPMFDEYFQPSPSVVSCVLLAEAPTPADTTSIPSSTSIDQDAPEEGIDFEESFTPVARIEAIRIFVAIAAHKNMTVYQMDVKTAFLNDELREEVYVSQTEGFVDQDHLNHVYRLKKALYGLKQAPRAWYDILSKFLLSHKFFMGDVDPTLFIRKEGKDILLMSMMGMSLFLGLQISQSTKGIFINQSKYAQEILKKYGMDSSNPVDTPMVERTKLDEDLQGILIDPTRYRGMIGSLMYLASSRPNLVFAVCTCARYLAKPTKKHLHTVKRIFRYLKGTTNMGLWYLKDIGIALTAYADADHAGCQDTRRSTSGSA</sequence>
<feature type="domain" description="Reverse transcriptase Ty1/copia-type" evidence="1">
    <location>
        <begin position="99"/>
        <end position="216"/>
    </location>
</feature>
<dbReference type="Proteomes" id="UP001151760">
    <property type="component" value="Unassembled WGS sequence"/>
</dbReference>
<evidence type="ECO:0000313" key="2">
    <source>
        <dbReference type="EMBL" id="GJT64804.1"/>
    </source>
</evidence>
<reference evidence="2" key="2">
    <citation type="submission" date="2022-01" db="EMBL/GenBank/DDBJ databases">
        <authorList>
            <person name="Yamashiro T."/>
            <person name="Shiraishi A."/>
            <person name="Satake H."/>
            <person name="Nakayama K."/>
        </authorList>
    </citation>
    <scope>NUCLEOTIDE SEQUENCE</scope>
</reference>
<dbReference type="InterPro" id="IPR013103">
    <property type="entry name" value="RVT_2"/>
</dbReference>
<dbReference type="PANTHER" id="PTHR11439">
    <property type="entry name" value="GAG-POL-RELATED RETROTRANSPOSON"/>
    <property type="match status" value="1"/>
</dbReference>
<keyword evidence="3" id="KW-1185">Reference proteome</keyword>
<evidence type="ECO:0000313" key="3">
    <source>
        <dbReference type="Proteomes" id="UP001151760"/>
    </source>
</evidence>
<dbReference type="InterPro" id="IPR043502">
    <property type="entry name" value="DNA/RNA_pol_sf"/>
</dbReference>
<dbReference type="SUPFAM" id="SSF56672">
    <property type="entry name" value="DNA/RNA polymerases"/>
    <property type="match status" value="1"/>
</dbReference>
<accession>A0ABQ5FP83</accession>
<dbReference type="Pfam" id="PF07727">
    <property type="entry name" value="RVT_2"/>
    <property type="match status" value="1"/>
</dbReference>
<comment type="caution">
    <text evidence="2">The sequence shown here is derived from an EMBL/GenBank/DDBJ whole genome shotgun (WGS) entry which is preliminary data.</text>
</comment>
<organism evidence="2 3">
    <name type="scientific">Tanacetum coccineum</name>
    <dbReference type="NCBI Taxonomy" id="301880"/>
    <lineage>
        <taxon>Eukaryota</taxon>
        <taxon>Viridiplantae</taxon>
        <taxon>Streptophyta</taxon>
        <taxon>Embryophyta</taxon>
        <taxon>Tracheophyta</taxon>
        <taxon>Spermatophyta</taxon>
        <taxon>Magnoliopsida</taxon>
        <taxon>eudicotyledons</taxon>
        <taxon>Gunneridae</taxon>
        <taxon>Pentapetalae</taxon>
        <taxon>asterids</taxon>
        <taxon>campanulids</taxon>
        <taxon>Asterales</taxon>
        <taxon>Asteraceae</taxon>
        <taxon>Asteroideae</taxon>
        <taxon>Anthemideae</taxon>
        <taxon>Anthemidinae</taxon>
        <taxon>Tanacetum</taxon>
    </lineage>
</organism>
<dbReference type="PANTHER" id="PTHR11439:SF483">
    <property type="entry name" value="PEPTIDE SYNTHASE GLIP-LIKE, PUTATIVE (AFU_ORTHOLOGUE AFUA_3G12920)-RELATED"/>
    <property type="match status" value="1"/>
</dbReference>
<gene>
    <name evidence="2" type="ORF">Tco_1016284</name>
</gene>
<reference evidence="2" key="1">
    <citation type="journal article" date="2022" name="Int. J. Mol. Sci.">
        <title>Draft Genome of Tanacetum Coccineum: Genomic Comparison of Closely Related Tanacetum-Family Plants.</title>
        <authorList>
            <person name="Yamashiro T."/>
            <person name="Shiraishi A."/>
            <person name="Nakayama K."/>
            <person name="Satake H."/>
        </authorList>
    </citation>
    <scope>NUCLEOTIDE SEQUENCE</scope>
</reference>
<name>A0ABQ5FP83_9ASTR</name>
<evidence type="ECO:0000259" key="1">
    <source>
        <dbReference type="Pfam" id="PF07727"/>
    </source>
</evidence>
<dbReference type="EMBL" id="BQNB010017579">
    <property type="protein sequence ID" value="GJT64804.1"/>
    <property type="molecule type" value="Genomic_DNA"/>
</dbReference>
<protein>
    <submittedName>
        <fullName evidence="2">Retrovirus-related pol polyprotein from transposon TNT 1-94</fullName>
    </submittedName>
</protein>
<proteinExistence type="predicted"/>